<dbReference type="Gene3D" id="3.40.50.1980">
    <property type="entry name" value="Nitrogenase molybdenum iron protein domain"/>
    <property type="match status" value="1"/>
</dbReference>
<reference evidence="6" key="1">
    <citation type="submission" date="2016-10" db="EMBL/GenBank/DDBJ databases">
        <authorList>
            <person name="Varghese N."/>
            <person name="Submissions S."/>
        </authorList>
    </citation>
    <scope>NUCLEOTIDE SEQUENCE [LARGE SCALE GENOMIC DNA]</scope>
    <source>
        <strain evidence="6">DSM 13234</strain>
    </source>
</reference>
<feature type="compositionally biased region" description="Basic and acidic residues" evidence="3">
    <location>
        <begin position="425"/>
        <end position="446"/>
    </location>
</feature>
<organism evidence="5 6">
    <name type="scientific">Magnetospirillum fulvum</name>
    <name type="common">Rhodospirillum fulvum</name>
    <dbReference type="NCBI Taxonomy" id="1082"/>
    <lineage>
        <taxon>Bacteria</taxon>
        <taxon>Pseudomonadati</taxon>
        <taxon>Pseudomonadota</taxon>
        <taxon>Alphaproteobacteria</taxon>
        <taxon>Rhodospirillales</taxon>
        <taxon>Rhodospirillaceae</taxon>
        <taxon>Magnetospirillum</taxon>
    </lineage>
</organism>
<dbReference type="PANTHER" id="PTHR42956">
    <property type="entry name" value="NITROGENASE IRON-MOLYBDENUM COFACTOR BIOSYNTHESIS PROTEIN NIFE"/>
    <property type="match status" value="1"/>
</dbReference>
<dbReference type="Gene3D" id="3.40.50.12380">
    <property type="entry name" value="Nitrogenase MoFe cofactor biosynthesis protein NifE, C-terminal"/>
    <property type="match status" value="1"/>
</dbReference>
<proteinExistence type="inferred from homology"/>
<dbReference type="EMBL" id="FNWO01000012">
    <property type="protein sequence ID" value="SEH51198.1"/>
    <property type="molecule type" value="Genomic_DNA"/>
</dbReference>
<dbReference type="PANTHER" id="PTHR42956:SF1">
    <property type="entry name" value="NITROGENASE IRON-MOLYBDENUM COFACTOR BIOSYNTHESIS PROTEIN NIFE"/>
    <property type="match status" value="1"/>
</dbReference>
<evidence type="ECO:0000259" key="4">
    <source>
        <dbReference type="Pfam" id="PF00148"/>
    </source>
</evidence>
<dbReference type="InterPro" id="IPR000510">
    <property type="entry name" value="Nase/OxRdtase_comp1"/>
</dbReference>
<sequence length="446" mass="47042">MATRCSDRTDIPVRRGGGCAFCGAKMSLQPIVDAVHLIHGPMICLGHSWDSRPTASSGSRLHRTNFTTSLTEMDIALGGERKLAGAIDSAVDRHDPAAVFVYQTCVPAMIGDDLAAICRAAAGRVGRPVVPVDLSGLNGGKDHGTRAAGDVLLDHVIGTREPERLTDTDIILIGEYNVAGELGHIRALLAELGLRVLASIPGDGRYAAIAGSHRARAAITFCSRAFDGLAEAMRDRYGIPFIHGSFYGSANISATLRGIAALLVERGAPSDLSARTEALIRREEARIESSLAPIRQRLRGKRALLGTGGVKSWSLVAALQQIGLDVVGTSVTKSSTDECRRAAGLAGADRLTAGLDFDRLGLGGIDVVLSGGIHRLKAIRAGAAWVEVNHERRLALTGYDGTLRLAAAIEAAITHPLAAGSTDRPPWERTDREQKADRIGTEAKAG</sequence>
<keyword evidence="2" id="KW-0535">Nitrogen fixation</keyword>
<dbReference type="GO" id="GO:0016163">
    <property type="term" value="F:nitrogenase activity"/>
    <property type="evidence" value="ECO:0007669"/>
    <property type="project" value="InterPro"/>
</dbReference>
<dbReference type="OrthoDB" id="9762718at2"/>
<protein>
    <submittedName>
        <fullName evidence="5">Nitrogenase molybdenum-cofactor synthesis protein NifE</fullName>
    </submittedName>
</protein>
<evidence type="ECO:0000256" key="3">
    <source>
        <dbReference type="SAM" id="MobiDB-lite"/>
    </source>
</evidence>
<dbReference type="InterPro" id="IPR000318">
    <property type="entry name" value="Nase_comp1_CS"/>
</dbReference>
<accession>A0A1H6IQX5</accession>
<feature type="region of interest" description="Disordered" evidence="3">
    <location>
        <begin position="418"/>
        <end position="446"/>
    </location>
</feature>
<dbReference type="Proteomes" id="UP000182983">
    <property type="component" value="Unassembled WGS sequence"/>
</dbReference>
<dbReference type="SUPFAM" id="SSF53807">
    <property type="entry name" value="Helical backbone' metal receptor"/>
    <property type="match status" value="1"/>
</dbReference>
<evidence type="ECO:0000313" key="6">
    <source>
        <dbReference type="Proteomes" id="UP000182983"/>
    </source>
</evidence>
<comment type="similarity">
    <text evidence="1">Belongs to the NifD/NifK/NifE/NifN family.</text>
</comment>
<dbReference type="Pfam" id="PF00148">
    <property type="entry name" value="Oxidored_nitro"/>
    <property type="match status" value="1"/>
</dbReference>
<evidence type="ECO:0000256" key="1">
    <source>
        <dbReference type="ARBA" id="ARBA00011002"/>
    </source>
</evidence>
<feature type="domain" description="Nitrogenase/oxidoreductase component 1" evidence="4">
    <location>
        <begin position="19"/>
        <end position="413"/>
    </location>
</feature>
<dbReference type="AlphaFoldDB" id="A0A1H6IQX5"/>
<evidence type="ECO:0000256" key="2">
    <source>
        <dbReference type="ARBA" id="ARBA00023231"/>
    </source>
</evidence>
<evidence type="ECO:0000313" key="5">
    <source>
        <dbReference type="EMBL" id="SEH51198.1"/>
    </source>
</evidence>
<name>A0A1H6IQX5_MAGFU</name>
<gene>
    <name evidence="5" type="ORF">SAMN04244559_02698</name>
</gene>
<keyword evidence="6" id="KW-1185">Reference proteome</keyword>
<dbReference type="PROSITE" id="PS00090">
    <property type="entry name" value="NITROGENASE_1_2"/>
    <property type="match status" value="1"/>
</dbReference>
<dbReference type="InterPro" id="IPR049939">
    <property type="entry name" value="NifE-like"/>
</dbReference>
<dbReference type="RefSeq" id="WP_083386780.1">
    <property type="nucleotide sequence ID" value="NZ_FNWO01000012.1"/>
</dbReference>